<dbReference type="InterPro" id="IPR045247">
    <property type="entry name" value="Oye-like"/>
</dbReference>
<sequence length="364" mass="39364">MAQKLFSEAKLGNLTLQNHVVMAPMTRNRATANHLPTDIMATYYAQRASVGLIITEGVGPSPNGEGYARMPSIYSTAQVEAWKKVTEAVHAKGGKIFAQLMHTGRIGHPIHLAENAEVIAPSAVAAAGEIYTDESGMLAHPTPRALTTDEVKLTIQEFVTASKNSIEAGFDGVELHGANGYLIEQFISPDTNQRTDEYGGGIENRSRFLLEIAEAAGQAIGFDKVGVRLSPYNVFNDIKPYADVDQTYEFIAQKLNELGVVYIHLVNHSSMGGPVIPDSVVNAIRDAYKGALILSGGYDAQRAEDDLTNGPGDLIAFGRPLIANPDFVERLQIGAELNELDYSTFYTTGEKGYTDYPVLVEVNG</sequence>
<organism evidence="5 6">
    <name type="scientific">Spirosoma aureum</name>
    <dbReference type="NCBI Taxonomy" id="2692134"/>
    <lineage>
        <taxon>Bacteria</taxon>
        <taxon>Pseudomonadati</taxon>
        <taxon>Bacteroidota</taxon>
        <taxon>Cytophagia</taxon>
        <taxon>Cytophagales</taxon>
        <taxon>Cytophagaceae</taxon>
        <taxon>Spirosoma</taxon>
    </lineage>
</organism>
<name>A0A6G9AKX1_9BACT</name>
<dbReference type="InterPro" id="IPR001155">
    <property type="entry name" value="OxRdtase_FMN_N"/>
</dbReference>
<dbReference type="FunFam" id="3.20.20.70:FF:000059">
    <property type="entry name" value="N-ethylmaleimide reductase, FMN-linked"/>
    <property type="match status" value="1"/>
</dbReference>
<evidence type="ECO:0000256" key="3">
    <source>
        <dbReference type="ARBA" id="ARBA00023002"/>
    </source>
</evidence>
<evidence type="ECO:0000259" key="4">
    <source>
        <dbReference type="Pfam" id="PF00724"/>
    </source>
</evidence>
<dbReference type="KEGG" id="spib:G8759_11035"/>
<dbReference type="PANTHER" id="PTHR22893">
    <property type="entry name" value="NADH OXIDOREDUCTASE-RELATED"/>
    <property type="match status" value="1"/>
</dbReference>
<dbReference type="CDD" id="cd02933">
    <property type="entry name" value="OYE_like_FMN"/>
    <property type="match status" value="1"/>
</dbReference>
<dbReference type="Proteomes" id="UP000501802">
    <property type="component" value="Chromosome"/>
</dbReference>
<dbReference type="AlphaFoldDB" id="A0A6G9AKX1"/>
<feature type="domain" description="NADH:flavin oxidoreductase/NADH oxidase N-terminal" evidence="4">
    <location>
        <begin position="4"/>
        <end position="337"/>
    </location>
</feature>
<dbReference type="EMBL" id="CP050063">
    <property type="protein sequence ID" value="QIP13121.1"/>
    <property type="molecule type" value="Genomic_DNA"/>
</dbReference>
<comment type="similarity">
    <text evidence="2">Belongs to the NADH:flavin oxidoreductase/NADH oxidase family.</text>
</comment>
<dbReference type="RefSeq" id="WP_167207892.1">
    <property type="nucleotide sequence ID" value="NZ_CP050063.1"/>
</dbReference>
<dbReference type="GO" id="GO:0005829">
    <property type="term" value="C:cytosol"/>
    <property type="evidence" value="ECO:0007669"/>
    <property type="project" value="UniProtKB-ARBA"/>
</dbReference>
<evidence type="ECO:0000313" key="6">
    <source>
        <dbReference type="Proteomes" id="UP000501802"/>
    </source>
</evidence>
<dbReference type="GO" id="GO:0010181">
    <property type="term" value="F:FMN binding"/>
    <property type="evidence" value="ECO:0007669"/>
    <property type="project" value="InterPro"/>
</dbReference>
<evidence type="ECO:0000313" key="5">
    <source>
        <dbReference type="EMBL" id="QIP13121.1"/>
    </source>
</evidence>
<dbReference type="SUPFAM" id="SSF51395">
    <property type="entry name" value="FMN-linked oxidoreductases"/>
    <property type="match status" value="1"/>
</dbReference>
<reference evidence="5 6" key="1">
    <citation type="submission" date="2020-03" db="EMBL/GenBank/DDBJ databases">
        <authorList>
            <person name="Kim M.K."/>
        </authorList>
    </citation>
    <scope>NUCLEOTIDE SEQUENCE [LARGE SCALE GENOMIC DNA]</scope>
    <source>
        <strain evidence="5 6">BT328</strain>
    </source>
</reference>
<proteinExistence type="inferred from homology"/>
<evidence type="ECO:0000256" key="2">
    <source>
        <dbReference type="ARBA" id="ARBA00005979"/>
    </source>
</evidence>
<dbReference type="PANTHER" id="PTHR22893:SF91">
    <property type="entry name" value="NADPH DEHYDROGENASE 2-RELATED"/>
    <property type="match status" value="1"/>
</dbReference>
<gene>
    <name evidence="5" type="ORF">G8759_11035</name>
</gene>
<keyword evidence="6" id="KW-1185">Reference proteome</keyword>
<comment type="cofactor">
    <cofactor evidence="1">
        <name>FMN</name>
        <dbReference type="ChEBI" id="CHEBI:58210"/>
    </cofactor>
</comment>
<dbReference type="Pfam" id="PF00724">
    <property type="entry name" value="Oxidored_FMN"/>
    <property type="match status" value="1"/>
</dbReference>
<dbReference type="Gene3D" id="3.20.20.70">
    <property type="entry name" value="Aldolase class I"/>
    <property type="match status" value="1"/>
</dbReference>
<evidence type="ECO:0000256" key="1">
    <source>
        <dbReference type="ARBA" id="ARBA00001917"/>
    </source>
</evidence>
<protein>
    <submittedName>
        <fullName evidence="5">Alkene reductase</fullName>
    </submittedName>
</protein>
<accession>A0A6G9AKX1</accession>
<keyword evidence="3" id="KW-0560">Oxidoreductase</keyword>
<dbReference type="GO" id="GO:0016628">
    <property type="term" value="F:oxidoreductase activity, acting on the CH-CH group of donors, NAD or NADP as acceptor"/>
    <property type="evidence" value="ECO:0007669"/>
    <property type="project" value="UniProtKB-ARBA"/>
</dbReference>
<dbReference type="InterPro" id="IPR013785">
    <property type="entry name" value="Aldolase_TIM"/>
</dbReference>